<dbReference type="InterPro" id="IPR020937">
    <property type="entry name" value="SecA_CS"/>
</dbReference>
<dbReference type="SUPFAM" id="SSF52540">
    <property type="entry name" value="P-loop containing nucleoside triphosphate hydrolases"/>
    <property type="match status" value="2"/>
</dbReference>
<dbReference type="Gene3D" id="3.90.1440.10">
    <property type="entry name" value="SecA, preprotein cross-linking domain"/>
    <property type="match status" value="1"/>
</dbReference>
<feature type="domain" description="Helicase C-terminal" evidence="15">
    <location>
        <begin position="426"/>
        <end position="590"/>
    </location>
</feature>
<dbReference type="PRINTS" id="PR00906">
    <property type="entry name" value="SECA"/>
</dbReference>
<dbReference type="InterPro" id="IPR011115">
    <property type="entry name" value="SecA_DEAD"/>
</dbReference>
<dbReference type="Pfam" id="PF01043">
    <property type="entry name" value="SecA_PP_bind"/>
    <property type="match status" value="1"/>
</dbReference>
<evidence type="ECO:0000256" key="7">
    <source>
        <dbReference type="ARBA" id="ARBA00022840"/>
    </source>
</evidence>
<name>A0ABM7T1E4_9MYCO</name>
<reference evidence="17 18" key="2">
    <citation type="submission" date="2021-07" db="EMBL/GenBank/DDBJ databases">
        <authorList>
            <person name="Matsumoto Y."/>
            <person name="Motooka D."/>
            <person name="Nakamura S."/>
        </authorList>
    </citation>
    <scope>NUCLEOTIDE SEQUENCE [LARGE SCALE GENOMIC DNA]</scope>
    <source>
        <strain evidence="17 18">TY59</strain>
    </source>
</reference>
<keyword evidence="7 12" id="KW-0067">ATP-binding</keyword>
<feature type="region of interest" description="Disordered" evidence="13">
    <location>
        <begin position="24"/>
        <end position="46"/>
    </location>
</feature>
<keyword evidence="8 12" id="KW-0653">Protein transport</keyword>
<dbReference type="Gene3D" id="1.10.3060.10">
    <property type="entry name" value="Helical scaffold and wing domains of SecA"/>
    <property type="match status" value="1"/>
</dbReference>
<evidence type="ECO:0000259" key="15">
    <source>
        <dbReference type="PROSITE" id="PS51194"/>
    </source>
</evidence>
<dbReference type="CDD" id="cd17928">
    <property type="entry name" value="DEXDc_SecA"/>
    <property type="match status" value="1"/>
</dbReference>
<dbReference type="Pfam" id="PF07517">
    <property type="entry name" value="SecA_DEAD"/>
    <property type="match status" value="1"/>
</dbReference>
<comment type="subcellular location">
    <subcellularLocation>
        <location evidence="12">Cell membrane</location>
        <topology evidence="12">Peripheral membrane protein</topology>
        <orientation evidence="12">Cytoplasmic side</orientation>
    </subcellularLocation>
    <subcellularLocation>
        <location evidence="12">Cytoplasm</location>
    </subcellularLocation>
    <subcellularLocation>
        <location evidence="1">Membrane</location>
        <topology evidence="1">Peripheral membrane protein</topology>
    </subcellularLocation>
    <text evidence="12">Distribution is 50-50.</text>
</comment>
<dbReference type="InterPro" id="IPR014018">
    <property type="entry name" value="SecA_motor_DEAD"/>
</dbReference>
<protein>
    <recommendedName>
        <fullName evidence="12">Protein translocase subunit SecA</fullName>
        <ecNumber evidence="12">7.4.2.8</ecNumber>
    </recommendedName>
</protein>
<evidence type="ECO:0000313" key="18">
    <source>
        <dbReference type="Proteomes" id="UP000826012"/>
    </source>
</evidence>
<organism evidence="17 18">
    <name type="scientific">Mycobacterium senriense</name>
    <dbReference type="NCBI Taxonomy" id="2775496"/>
    <lineage>
        <taxon>Bacteria</taxon>
        <taxon>Bacillati</taxon>
        <taxon>Actinomycetota</taxon>
        <taxon>Actinomycetes</taxon>
        <taxon>Mycobacteriales</taxon>
        <taxon>Mycobacteriaceae</taxon>
        <taxon>Mycobacterium</taxon>
        <taxon>Mycobacterium avium complex (MAC)</taxon>
    </lineage>
</organism>
<comment type="similarity">
    <text evidence="2 12">Belongs to the SecA family.</text>
</comment>
<comment type="function">
    <text evidence="12">Part of the Sec protein translocase complex. Interacts with the SecYEG preprotein conducting channel. Has a central role in coupling the hydrolysis of ATP to the transfer of proteins into and across the cell membrane, serving as an ATP-driven molecular motor driving the stepwise translocation of polypeptide chains across the membrane.</text>
</comment>
<comment type="catalytic activity">
    <reaction evidence="12">
        <text>ATP + H2O + cellular proteinSide 1 = ADP + phosphate + cellular proteinSide 2.</text>
        <dbReference type="EC" id="7.4.2.8"/>
    </reaction>
</comment>
<dbReference type="PROSITE" id="PS51196">
    <property type="entry name" value="SECA_MOTOR_DEAD"/>
    <property type="match status" value="1"/>
</dbReference>
<dbReference type="HAMAP" id="MF_01382">
    <property type="entry name" value="SecA"/>
    <property type="match status" value="1"/>
</dbReference>
<keyword evidence="18" id="KW-1185">Reference proteome</keyword>
<keyword evidence="9 12" id="KW-1278">Translocase</keyword>
<evidence type="ECO:0000256" key="5">
    <source>
        <dbReference type="ARBA" id="ARBA00022490"/>
    </source>
</evidence>
<feature type="binding site" evidence="12">
    <location>
        <position position="501"/>
    </location>
    <ligand>
        <name>ATP</name>
        <dbReference type="ChEBI" id="CHEBI:30616"/>
    </ligand>
</feature>
<evidence type="ECO:0000256" key="8">
    <source>
        <dbReference type="ARBA" id="ARBA00022927"/>
    </source>
</evidence>
<dbReference type="InterPro" id="IPR014001">
    <property type="entry name" value="Helicase_ATP-bd"/>
</dbReference>
<evidence type="ECO:0000256" key="1">
    <source>
        <dbReference type="ARBA" id="ARBA00004170"/>
    </source>
</evidence>
<keyword evidence="11 12" id="KW-0472">Membrane</keyword>
<evidence type="ECO:0000259" key="14">
    <source>
        <dbReference type="PROSITE" id="PS51192"/>
    </source>
</evidence>
<feature type="domain" description="Helicase ATP-binding" evidence="14">
    <location>
        <begin position="96"/>
        <end position="255"/>
    </location>
</feature>
<dbReference type="PROSITE" id="PS01312">
    <property type="entry name" value="SECA"/>
    <property type="match status" value="1"/>
</dbReference>
<evidence type="ECO:0000256" key="2">
    <source>
        <dbReference type="ARBA" id="ARBA00007650"/>
    </source>
</evidence>
<dbReference type="EMBL" id="AP024828">
    <property type="protein sequence ID" value="BCZ24469.1"/>
    <property type="molecule type" value="Genomic_DNA"/>
</dbReference>
<feature type="binding site" evidence="12">
    <location>
        <position position="94"/>
    </location>
    <ligand>
        <name>ATP</name>
        <dbReference type="ChEBI" id="CHEBI:30616"/>
    </ligand>
</feature>
<dbReference type="EC" id="7.4.2.8" evidence="12"/>
<gene>
    <name evidence="17" type="primary">secA2</name>
    <name evidence="12" type="synonym">secA</name>
    <name evidence="17" type="ORF">MTY59_43240</name>
</gene>
<dbReference type="SMART" id="SM00958">
    <property type="entry name" value="SecA_PP_bind"/>
    <property type="match status" value="1"/>
</dbReference>
<dbReference type="PROSITE" id="PS51194">
    <property type="entry name" value="HELICASE_CTER"/>
    <property type="match status" value="1"/>
</dbReference>
<keyword evidence="3 12" id="KW-0813">Transport</keyword>
<dbReference type="SMART" id="SM00957">
    <property type="entry name" value="SecA_DEAD"/>
    <property type="match status" value="1"/>
</dbReference>
<evidence type="ECO:0000256" key="6">
    <source>
        <dbReference type="ARBA" id="ARBA00022741"/>
    </source>
</evidence>
<dbReference type="SUPFAM" id="SSF81767">
    <property type="entry name" value="Pre-protein crosslinking domain of SecA"/>
    <property type="match status" value="1"/>
</dbReference>
<dbReference type="PROSITE" id="PS51192">
    <property type="entry name" value="HELICASE_ATP_BIND_1"/>
    <property type="match status" value="1"/>
</dbReference>
<reference evidence="17 18" key="1">
    <citation type="submission" date="2021-07" db="EMBL/GenBank/DDBJ databases">
        <title>Complete genome sequence of nontuberculous Mycobacterium sp. TY59.</title>
        <authorList>
            <person name="Fukushima K."/>
        </authorList>
    </citation>
    <scope>NUCLEOTIDE SEQUENCE [LARGE SCALE GENOMIC DNA]</scope>
    <source>
        <strain evidence="17 18">TY59</strain>
    </source>
</reference>
<sequence length="782" mass="85229">MPKTTRAQPGRLSSRFWKLLGASTEKDRSRSLTQVTDSSEYDDEAAGLTDEQLRKAAGLLNLEDLADSEDIPQFLAIAREAGERASGLRPFDVQLLGALRMLAGDVIEMATGEGKTLAGAIAAAGYALAGRHVHVVTINDYLARRDAEWMGPVIEAMGLTVGWITAESSSEERRAAYGCDVTYASVNEIGFDVLRDQLVTDVADLVSPNPDVALIDEADSVLVDEALVPLVLAGTTHRETPRLEIIELAGRLEAGTDYDTDADSRNVHLTEVGARKVEKALGGIDLYSEEHVVTTLTEINVALHAHVLLQRDVHYIVRDDAVHLINAARGRIAQLQRWPDGLQAAVEAKEGIETTETGEVLDTITVQALINRYATVCGMTGTALAAGEQLRQFYKLGVSPIPPNEPNIREDESDRVYITAAAKNDAIVAHIAEVNETGQPVLVGTRDVAESEDLHERLLRRGVPAVVLNAKNDAEEAQVIAEAGKFGVVTVSTQMAGRGTDIRLGGSDEADHDRVAELGGLHVVGTGRHHTQRLDNQLRGRAGRQGDPGSSVFFSSWEDDVVAANLDYNKLPTQTDEDGKIVSPKAAGLLDHAQRVAEGRMLDVHANTWRYNQLIAQQRAIIVDRRNTLLRNPTAREELAELAPKRYKELAEVGVPPARGGISEERLETICRQIMLYHLDRGWADHLAYLADIRESIHLRALGRQNPLDEFHRLAVDAFASLAADAIEAAQQTFETANVLEEEPGLDLSKLARPTSTWTYMVNDNPLSDDTLSTLSLPGVFR</sequence>
<dbReference type="InterPro" id="IPR011116">
    <property type="entry name" value="SecA_Wing/Scaffold"/>
</dbReference>
<dbReference type="InterPro" id="IPR011130">
    <property type="entry name" value="SecA_preprotein_X-link_dom"/>
</dbReference>
<feature type="binding site" evidence="12">
    <location>
        <begin position="112"/>
        <end position="116"/>
    </location>
    <ligand>
        <name>ATP</name>
        <dbReference type="ChEBI" id="CHEBI:30616"/>
    </ligand>
</feature>
<feature type="domain" description="SecA family profile" evidence="16">
    <location>
        <begin position="13"/>
        <end position="583"/>
    </location>
</feature>
<keyword evidence="10 12" id="KW-0811">Translocation</keyword>
<evidence type="ECO:0000256" key="9">
    <source>
        <dbReference type="ARBA" id="ARBA00022967"/>
    </source>
</evidence>
<dbReference type="RefSeq" id="WP_221042959.1">
    <property type="nucleotide sequence ID" value="NZ_AP024828.1"/>
</dbReference>
<keyword evidence="5 12" id="KW-0963">Cytoplasm</keyword>
<dbReference type="InterPro" id="IPR027417">
    <property type="entry name" value="P-loop_NTPase"/>
</dbReference>
<dbReference type="InterPro" id="IPR036670">
    <property type="entry name" value="SecA_X-link_sf"/>
</dbReference>
<evidence type="ECO:0000256" key="4">
    <source>
        <dbReference type="ARBA" id="ARBA00022475"/>
    </source>
</evidence>
<dbReference type="CDD" id="cd18803">
    <property type="entry name" value="SF2_C_secA"/>
    <property type="match status" value="1"/>
</dbReference>
<dbReference type="InterPro" id="IPR026389">
    <property type="entry name" value="SecA_Actinobact-type"/>
</dbReference>
<dbReference type="SUPFAM" id="SSF81886">
    <property type="entry name" value="Helical scaffold and wing domains of SecA"/>
    <property type="match status" value="1"/>
</dbReference>
<dbReference type="PANTHER" id="PTHR30612">
    <property type="entry name" value="SECA INNER MEMBRANE COMPONENT OF SEC PROTEIN SECRETION SYSTEM"/>
    <property type="match status" value="1"/>
</dbReference>
<dbReference type="PANTHER" id="PTHR30612:SF0">
    <property type="entry name" value="CHLOROPLAST PROTEIN-TRANSPORTING ATPASE"/>
    <property type="match status" value="1"/>
</dbReference>
<evidence type="ECO:0000259" key="16">
    <source>
        <dbReference type="PROSITE" id="PS51196"/>
    </source>
</evidence>
<comment type="subunit">
    <text evidence="12">Monomer and homodimer. Part of the essential Sec protein translocation apparatus which comprises SecA, SecYEG and auxiliary proteins SecDF. Other proteins may also be involved.</text>
</comment>
<dbReference type="InterPro" id="IPR001650">
    <property type="entry name" value="Helicase_C-like"/>
</dbReference>
<keyword evidence="4 12" id="KW-1003">Cell membrane</keyword>
<evidence type="ECO:0000256" key="10">
    <source>
        <dbReference type="ARBA" id="ARBA00023010"/>
    </source>
</evidence>
<dbReference type="Proteomes" id="UP000826012">
    <property type="component" value="Chromosome"/>
</dbReference>
<evidence type="ECO:0000313" key="17">
    <source>
        <dbReference type="EMBL" id="BCZ24469.1"/>
    </source>
</evidence>
<evidence type="ECO:0000256" key="11">
    <source>
        <dbReference type="ARBA" id="ARBA00023136"/>
    </source>
</evidence>
<accession>A0ABM7T1E4</accession>
<dbReference type="Pfam" id="PF07516">
    <property type="entry name" value="SecA_SW"/>
    <property type="match status" value="1"/>
</dbReference>
<dbReference type="Pfam" id="PF21090">
    <property type="entry name" value="P-loop_SecA"/>
    <property type="match status" value="1"/>
</dbReference>
<evidence type="ECO:0000256" key="13">
    <source>
        <dbReference type="SAM" id="MobiDB-lite"/>
    </source>
</evidence>
<dbReference type="NCBIfam" id="TIGR04221">
    <property type="entry name" value="SecA2_Mycobac"/>
    <property type="match status" value="1"/>
</dbReference>
<keyword evidence="6 12" id="KW-0547">Nucleotide-binding</keyword>
<evidence type="ECO:0000256" key="12">
    <source>
        <dbReference type="HAMAP-Rule" id="MF_01382"/>
    </source>
</evidence>
<evidence type="ECO:0000256" key="3">
    <source>
        <dbReference type="ARBA" id="ARBA00022448"/>
    </source>
</evidence>
<dbReference type="InterPro" id="IPR036266">
    <property type="entry name" value="SecA_Wing/Scaffold_sf"/>
</dbReference>
<proteinExistence type="inferred from homology"/>
<dbReference type="InterPro" id="IPR044722">
    <property type="entry name" value="SecA_SF2_C"/>
</dbReference>
<dbReference type="InterPro" id="IPR000185">
    <property type="entry name" value="SecA"/>
</dbReference>
<dbReference type="Gene3D" id="3.40.50.300">
    <property type="entry name" value="P-loop containing nucleotide triphosphate hydrolases"/>
    <property type="match status" value="3"/>
</dbReference>